<dbReference type="PANTHER" id="PTHR12868:SF0">
    <property type="entry name" value="NADH DEHYDROGENASE [UBIQUINONE] 1 BETA SUBCOMPLEX SUBUNIT 9"/>
    <property type="match status" value="1"/>
</dbReference>
<keyword evidence="6" id="KW-0999">Mitochondrion inner membrane</keyword>
<keyword evidence="10" id="KW-0472">Membrane</keyword>
<evidence type="ECO:0000256" key="2">
    <source>
        <dbReference type="ARBA" id="ARBA00009508"/>
    </source>
</evidence>
<proteinExistence type="inferred from homology"/>
<gene>
    <name evidence="13" type="ORF">CYY_005662</name>
</gene>
<dbReference type="PANTHER" id="PTHR12868">
    <property type="entry name" value="NADH-UBIQUINONE OXIDOREDUCTASE B22 SUBUNIT"/>
    <property type="match status" value="1"/>
</dbReference>
<comment type="subcellular location">
    <subcellularLocation>
        <location evidence="1">Mitochondrion inner membrane</location>
        <topology evidence="1">Peripheral membrane protein</topology>
        <orientation evidence="1">Matrix side</orientation>
    </subcellularLocation>
</comment>
<keyword evidence="8" id="KW-0007">Acetylation</keyword>
<dbReference type="GO" id="GO:0006120">
    <property type="term" value="P:mitochondrial electron transport, NADH to ubiquinone"/>
    <property type="evidence" value="ECO:0007669"/>
    <property type="project" value="InterPro"/>
</dbReference>
<dbReference type="OrthoDB" id="13598at2759"/>
<evidence type="ECO:0000256" key="6">
    <source>
        <dbReference type="ARBA" id="ARBA00022792"/>
    </source>
</evidence>
<evidence type="ECO:0000256" key="5">
    <source>
        <dbReference type="ARBA" id="ARBA00022660"/>
    </source>
</evidence>
<dbReference type="AlphaFoldDB" id="A0A8J4Q2M2"/>
<dbReference type="GO" id="GO:0005743">
    <property type="term" value="C:mitochondrial inner membrane"/>
    <property type="evidence" value="ECO:0007669"/>
    <property type="project" value="UniProtKB-SubCell"/>
</dbReference>
<protein>
    <recommendedName>
        <fullName evidence="3">NADH dehydrogenase [ubiquinone] 1 beta subcomplex subunit 9</fullName>
    </recommendedName>
    <alternativeName>
        <fullName evidence="11">Complex I-B22</fullName>
    </alternativeName>
    <alternativeName>
        <fullName evidence="12">NADH-ubiquinone oxidoreductase B22 subunit</fullName>
    </alternativeName>
</protein>
<evidence type="ECO:0000256" key="9">
    <source>
        <dbReference type="ARBA" id="ARBA00023128"/>
    </source>
</evidence>
<keyword evidence="5" id="KW-0679">Respiratory chain</keyword>
<keyword evidence="14" id="KW-1185">Reference proteome</keyword>
<dbReference type="InterPro" id="IPR033034">
    <property type="entry name" value="NDUFB9"/>
</dbReference>
<name>A0A8J4Q2M2_9MYCE</name>
<evidence type="ECO:0000256" key="11">
    <source>
        <dbReference type="ARBA" id="ARBA00030192"/>
    </source>
</evidence>
<evidence type="ECO:0000256" key="4">
    <source>
        <dbReference type="ARBA" id="ARBA00022448"/>
    </source>
</evidence>
<dbReference type="Proteomes" id="UP000695562">
    <property type="component" value="Unassembled WGS sequence"/>
</dbReference>
<comment type="caution">
    <text evidence="13">The sequence shown here is derived from an EMBL/GenBank/DDBJ whole genome shotgun (WGS) entry which is preliminary data.</text>
</comment>
<keyword evidence="4" id="KW-0813">Transport</keyword>
<comment type="similarity">
    <text evidence="2">Belongs to the complex I LYR family.</text>
</comment>
<dbReference type="CDD" id="cd20263">
    <property type="entry name" value="Complex1_LYR_NDUFB9_LYRM3"/>
    <property type="match status" value="1"/>
</dbReference>
<reference evidence="13" key="1">
    <citation type="submission" date="2020-01" db="EMBL/GenBank/DDBJ databases">
        <title>Development of genomics and gene disruption for Polysphondylium violaceum indicates a role for the polyketide synthase stlB in stalk morphogenesis.</title>
        <authorList>
            <person name="Narita B."/>
            <person name="Kawabe Y."/>
            <person name="Kin K."/>
            <person name="Saito T."/>
            <person name="Gibbs R."/>
            <person name="Kuspa A."/>
            <person name="Muzny D."/>
            <person name="Queller D."/>
            <person name="Richards S."/>
            <person name="Strassman J."/>
            <person name="Sucgang R."/>
            <person name="Worley K."/>
            <person name="Schaap P."/>
        </authorList>
    </citation>
    <scope>NUCLEOTIDE SEQUENCE</scope>
    <source>
        <strain evidence="13">QSvi11</strain>
    </source>
</reference>
<evidence type="ECO:0000256" key="1">
    <source>
        <dbReference type="ARBA" id="ARBA00004443"/>
    </source>
</evidence>
<organism evidence="13 14">
    <name type="scientific">Polysphondylium violaceum</name>
    <dbReference type="NCBI Taxonomy" id="133409"/>
    <lineage>
        <taxon>Eukaryota</taxon>
        <taxon>Amoebozoa</taxon>
        <taxon>Evosea</taxon>
        <taxon>Eumycetozoa</taxon>
        <taxon>Dictyostelia</taxon>
        <taxon>Dictyosteliales</taxon>
        <taxon>Dictyosteliaceae</taxon>
        <taxon>Polysphondylium</taxon>
    </lineage>
</organism>
<evidence type="ECO:0000256" key="12">
    <source>
        <dbReference type="ARBA" id="ARBA00032528"/>
    </source>
</evidence>
<keyword evidence="7" id="KW-0249">Electron transport</keyword>
<evidence type="ECO:0000313" key="13">
    <source>
        <dbReference type="EMBL" id="KAF2073016.1"/>
    </source>
</evidence>
<evidence type="ECO:0000313" key="14">
    <source>
        <dbReference type="Proteomes" id="UP000695562"/>
    </source>
</evidence>
<dbReference type="EMBL" id="AJWJ01000232">
    <property type="protein sequence ID" value="KAF2073016.1"/>
    <property type="molecule type" value="Genomic_DNA"/>
</dbReference>
<evidence type="ECO:0000256" key="10">
    <source>
        <dbReference type="ARBA" id="ARBA00023136"/>
    </source>
</evidence>
<evidence type="ECO:0000256" key="8">
    <source>
        <dbReference type="ARBA" id="ARBA00022990"/>
    </source>
</evidence>
<dbReference type="InterPro" id="IPR045292">
    <property type="entry name" value="Complex1_LYR_NDUFB9_LYRM3"/>
</dbReference>
<keyword evidence="9" id="KW-0496">Mitochondrion</keyword>
<accession>A0A8J4Q2M2</accession>
<evidence type="ECO:0000256" key="3">
    <source>
        <dbReference type="ARBA" id="ARBA00018684"/>
    </source>
</evidence>
<sequence length="107" mass="12878">MSNQVLTHSQRVVRLYRKSLKNIRDYSEDYDMFLKNAQDLRSTIKERANETDQFLIKKYVKELEKFENFYQHPDPYTPCDAVNGSKWQRNIPPPLWAVNPYNHVLDK</sequence>
<evidence type="ECO:0000256" key="7">
    <source>
        <dbReference type="ARBA" id="ARBA00022982"/>
    </source>
</evidence>